<comment type="caution">
    <text evidence="9">The sequence shown here is derived from an EMBL/GenBank/DDBJ whole genome shotgun (WGS) entry which is preliminary data.</text>
</comment>
<comment type="catalytic activity">
    <reaction evidence="2">
        <text>a fatty acyl-CoA + H2O = a fatty acid + CoA + H(+)</text>
        <dbReference type="Rhea" id="RHEA:16781"/>
        <dbReference type="ChEBI" id="CHEBI:15377"/>
        <dbReference type="ChEBI" id="CHEBI:15378"/>
        <dbReference type="ChEBI" id="CHEBI:28868"/>
        <dbReference type="ChEBI" id="CHEBI:57287"/>
        <dbReference type="ChEBI" id="CHEBI:77636"/>
        <dbReference type="EC" id="3.1.2.20"/>
    </reaction>
</comment>
<sequence>MADFRATNEDFQQVVRANFLRQGLMQHLGATLEDVQPGYVRIQMPYRHSLTQQHGYFHAGAITSIVDSACGYAALTLMPPDTDVLTIEYKVNFMAPARGTMAIAHGRVLRPGRTITVCQGEVITLNDDHEQVCATMLATIIGRPIKS</sequence>
<gene>
    <name evidence="9" type="ORF">KDAU_61700</name>
</gene>
<dbReference type="InterPro" id="IPR006683">
    <property type="entry name" value="Thioestr_dom"/>
</dbReference>
<evidence type="ECO:0000313" key="9">
    <source>
        <dbReference type="EMBL" id="GCE08841.1"/>
    </source>
</evidence>
<dbReference type="OrthoDB" id="337200at2"/>
<evidence type="ECO:0000256" key="7">
    <source>
        <dbReference type="ARBA" id="ARBA00048062"/>
    </source>
</evidence>
<organism evidence="9 10">
    <name type="scientific">Dictyobacter aurantiacus</name>
    <dbReference type="NCBI Taxonomy" id="1936993"/>
    <lineage>
        <taxon>Bacteria</taxon>
        <taxon>Bacillati</taxon>
        <taxon>Chloroflexota</taxon>
        <taxon>Ktedonobacteria</taxon>
        <taxon>Ktedonobacterales</taxon>
        <taxon>Dictyobacteraceae</taxon>
        <taxon>Dictyobacter</taxon>
    </lineage>
</organism>
<dbReference type="EMBL" id="BIFQ01000002">
    <property type="protein sequence ID" value="GCE08841.1"/>
    <property type="molecule type" value="Genomic_DNA"/>
</dbReference>
<dbReference type="InterPro" id="IPR029069">
    <property type="entry name" value="HotDog_dom_sf"/>
</dbReference>
<evidence type="ECO:0000256" key="6">
    <source>
        <dbReference type="ARBA" id="ARBA00040062"/>
    </source>
</evidence>
<dbReference type="Proteomes" id="UP000287224">
    <property type="component" value="Unassembled WGS sequence"/>
</dbReference>
<dbReference type="EC" id="3.1.2.20" evidence="5"/>
<keyword evidence="10" id="KW-1185">Reference proteome</keyword>
<proteinExistence type="inferred from homology"/>
<evidence type="ECO:0000259" key="8">
    <source>
        <dbReference type="Pfam" id="PF03061"/>
    </source>
</evidence>
<protein>
    <recommendedName>
        <fullName evidence="6">Medium/long-chain acyl-CoA thioesterase YigI</fullName>
        <ecNumber evidence="5">3.1.2.20</ecNumber>
    </recommendedName>
</protein>
<name>A0A401ZPQ4_9CHLR</name>
<evidence type="ECO:0000256" key="5">
    <source>
        <dbReference type="ARBA" id="ARBA00038894"/>
    </source>
</evidence>
<dbReference type="GO" id="GO:0047617">
    <property type="term" value="F:fatty acyl-CoA hydrolase activity"/>
    <property type="evidence" value="ECO:0007669"/>
    <property type="project" value="UniProtKB-EC"/>
</dbReference>
<keyword evidence="1" id="KW-0378">Hydrolase</keyword>
<dbReference type="PANTHER" id="PTHR43240">
    <property type="entry name" value="1,4-DIHYDROXY-2-NAPHTHOYL-COA THIOESTERASE 1"/>
    <property type="match status" value="1"/>
</dbReference>
<evidence type="ECO:0000256" key="1">
    <source>
        <dbReference type="ARBA" id="ARBA00022801"/>
    </source>
</evidence>
<dbReference type="RefSeq" id="WP_126601324.1">
    <property type="nucleotide sequence ID" value="NZ_BIFQ01000002.1"/>
</dbReference>
<dbReference type="InterPro" id="IPR003736">
    <property type="entry name" value="PAAI_dom"/>
</dbReference>
<dbReference type="Pfam" id="PF03061">
    <property type="entry name" value="4HBT"/>
    <property type="match status" value="1"/>
</dbReference>
<dbReference type="AlphaFoldDB" id="A0A401ZPQ4"/>
<feature type="domain" description="Thioesterase" evidence="8">
    <location>
        <begin position="54"/>
        <end position="126"/>
    </location>
</feature>
<comment type="catalytic activity">
    <reaction evidence="7">
        <text>a medium-chain fatty acyl-CoA + H2O = a medium-chain fatty acid + CoA + H(+)</text>
        <dbReference type="Rhea" id="RHEA:68184"/>
        <dbReference type="ChEBI" id="CHEBI:15377"/>
        <dbReference type="ChEBI" id="CHEBI:15378"/>
        <dbReference type="ChEBI" id="CHEBI:57287"/>
        <dbReference type="ChEBI" id="CHEBI:59558"/>
        <dbReference type="ChEBI" id="CHEBI:90546"/>
    </reaction>
</comment>
<comment type="catalytic activity">
    <reaction evidence="3">
        <text>a long-chain fatty acyl-CoA + H2O = a long-chain fatty acid + CoA + H(+)</text>
        <dbReference type="Rhea" id="RHEA:67680"/>
        <dbReference type="ChEBI" id="CHEBI:15377"/>
        <dbReference type="ChEBI" id="CHEBI:15378"/>
        <dbReference type="ChEBI" id="CHEBI:57287"/>
        <dbReference type="ChEBI" id="CHEBI:57560"/>
        <dbReference type="ChEBI" id="CHEBI:83139"/>
    </reaction>
</comment>
<evidence type="ECO:0000256" key="3">
    <source>
        <dbReference type="ARBA" id="ARBA00036002"/>
    </source>
</evidence>
<comment type="similarity">
    <text evidence="4">Belongs to the YigI thioesterase family.</text>
</comment>
<evidence type="ECO:0000256" key="4">
    <source>
        <dbReference type="ARBA" id="ARBA00038381"/>
    </source>
</evidence>
<dbReference type="CDD" id="cd03443">
    <property type="entry name" value="PaaI_thioesterase"/>
    <property type="match status" value="1"/>
</dbReference>
<dbReference type="PANTHER" id="PTHR43240:SF20">
    <property type="entry name" value="MEDIUM_LONG-CHAIN ACYL-COA THIOESTERASE YIGI"/>
    <property type="match status" value="1"/>
</dbReference>
<evidence type="ECO:0000313" key="10">
    <source>
        <dbReference type="Proteomes" id="UP000287224"/>
    </source>
</evidence>
<reference evidence="10" key="1">
    <citation type="submission" date="2018-12" db="EMBL/GenBank/DDBJ databases">
        <title>Tengunoibacter tsumagoiensis gen. nov., sp. nov., Dictyobacter kobayashii sp. nov., D. alpinus sp. nov., and D. joshuensis sp. nov. and description of Dictyobacteraceae fam. nov. within the order Ktedonobacterales isolated from Tengu-no-mugimeshi.</title>
        <authorList>
            <person name="Wang C.M."/>
            <person name="Zheng Y."/>
            <person name="Sakai Y."/>
            <person name="Toyoda A."/>
            <person name="Minakuchi Y."/>
            <person name="Abe K."/>
            <person name="Yokota A."/>
            <person name="Yabe S."/>
        </authorList>
    </citation>
    <scope>NUCLEOTIDE SEQUENCE [LARGE SCALE GENOMIC DNA]</scope>
    <source>
        <strain evidence="10">S-27</strain>
    </source>
</reference>
<dbReference type="SUPFAM" id="SSF54637">
    <property type="entry name" value="Thioesterase/thiol ester dehydrase-isomerase"/>
    <property type="match status" value="1"/>
</dbReference>
<evidence type="ECO:0000256" key="2">
    <source>
        <dbReference type="ARBA" id="ARBA00035880"/>
    </source>
</evidence>
<dbReference type="Gene3D" id="3.10.129.10">
    <property type="entry name" value="Hotdog Thioesterase"/>
    <property type="match status" value="1"/>
</dbReference>
<accession>A0A401ZPQ4</accession>
<dbReference type="NCBIfam" id="TIGR00369">
    <property type="entry name" value="unchar_dom_1"/>
    <property type="match status" value="1"/>
</dbReference>